<protein>
    <recommendedName>
        <fullName evidence="4">tRNA N(3)-methylcytidine methyltransferase</fullName>
        <ecNumber evidence="4">2.1.1.-</ecNumber>
    </recommendedName>
</protein>
<dbReference type="Proteomes" id="UP001527925">
    <property type="component" value="Unassembled WGS sequence"/>
</dbReference>
<sequence>MDERQPKTTSSLSEFGTRKLENEDEVFDHNAWDNVEWTQDQEAGAQALIAKQFETQVDEAQRETLEANAAGYWDAFYAKNANRFFKDRHWLRLEFPELFEQLNKSAEQKTRFVLWEIGCGAGNTVFPFLQEAAEADVMVYASDYSSEAISVVKSNDLYDESRCKAFVHAASQLVSADITSPDLPAHIEPGTVDIITCIFVLSAIHPSTWDRAVRNLHAMLKPGGVVLFRDYGRYDLAQLRFKKGRLLEDNFYMRGDGTRVYFFTNDELARMFAQFEILQNGHDRRLLINRTRKLKMYRSWVQAKLRKPLDSPAPAAP</sequence>
<dbReference type="InterPro" id="IPR029063">
    <property type="entry name" value="SAM-dependent_MTases_sf"/>
</dbReference>
<dbReference type="PANTHER" id="PTHR22809:SF11">
    <property type="entry name" value="TRNA N(3)-METHYLCYTIDINE METHYLTRANSFERASE METTL2"/>
    <property type="match status" value="1"/>
</dbReference>
<keyword evidence="8" id="KW-1185">Reference proteome</keyword>
<dbReference type="PIRSF" id="PIRSF037755">
    <property type="entry name" value="Mettl2_prd"/>
    <property type="match status" value="1"/>
</dbReference>
<dbReference type="InterPro" id="IPR000780">
    <property type="entry name" value="CheR_MeTrfase"/>
</dbReference>
<name>A0ABR4N2T0_9FUNG</name>
<dbReference type="EC" id="2.1.1.-" evidence="4"/>
<dbReference type="CDD" id="cd02440">
    <property type="entry name" value="AdoMet_MTases"/>
    <property type="match status" value="1"/>
</dbReference>
<proteinExistence type="inferred from homology"/>
<keyword evidence="2 4" id="KW-0489">Methyltransferase</keyword>
<feature type="domain" description="CheR-type methyltransferase" evidence="6">
    <location>
        <begin position="80"/>
        <end position="228"/>
    </location>
</feature>
<accession>A0ABR4N2T0</accession>
<evidence type="ECO:0000259" key="6">
    <source>
        <dbReference type="PROSITE" id="PS50123"/>
    </source>
</evidence>
<comment type="caution">
    <text evidence="7">The sequence shown here is derived from an EMBL/GenBank/DDBJ whole genome shotgun (WGS) entry which is preliminary data.</text>
</comment>
<comment type="similarity">
    <text evidence="1 4">Belongs to the methyltransferase superfamily. METL family.</text>
</comment>
<comment type="function">
    <text evidence="4">S-adenosyl-L-methionine-dependent methyltransferase.</text>
</comment>
<dbReference type="InterPro" id="IPR026113">
    <property type="entry name" value="METTL2/6/8-like"/>
</dbReference>
<keyword evidence="3 4" id="KW-0808">Transferase</keyword>
<reference evidence="7 8" key="1">
    <citation type="submission" date="2023-09" db="EMBL/GenBank/DDBJ databases">
        <title>Pangenome analysis of Batrachochytrium dendrobatidis and related Chytrids.</title>
        <authorList>
            <person name="Yacoub M.N."/>
            <person name="Stajich J.E."/>
            <person name="James T.Y."/>
        </authorList>
    </citation>
    <scope>NUCLEOTIDE SEQUENCE [LARGE SCALE GENOMIC DNA]</scope>
    <source>
        <strain evidence="7 8">JEL0888</strain>
    </source>
</reference>
<dbReference type="SUPFAM" id="SSF53335">
    <property type="entry name" value="S-adenosyl-L-methionine-dependent methyltransferases"/>
    <property type="match status" value="1"/>
</dbReference>
<feature type="region of interest" description="Disordered" evidence="5">
    <location>
        <begin position="1"/>
        <end position="21"/>
    </location>
</feature>
<evidence type="ECO:0000256" key="1">
    <source>
        <dbReference type="ARBA" id="ARBA00009725"/>
    </source>
</evidence>
<evidence type="ECO:0000256" key="5">
    <source>
        <dbReference type="SAM" id="MobiDB-lite"/>
    </source>
</evidence>
<dbReference type="PROSITE" id="PS50123">
    <property type="entry name" value="CHER"/>
    <property type="match status" value="1"/>
</dbReference>
<evidence type="ECO:0000256" key="4">
    <source>
        <dbReference type="PIRNR" id="PIRNR037755"/>
    </source>
</evidence>
<evidence type="ECO:0000313" key="8">
    <source>
        <dbReference type="Proteomes" id="UP001527925"/>
    </source>
</evidence>
<dbReference type="Pfam" id="PF13489">
    <property type="entry name" value="Methyltransf_23"/>
    <property type="match status" value="1"/>
</dbReference>
<dbReference type="EMBL" id="JADGIZ020000040">
    <property type="protein sequence ID" value="KAL2913853.1"/>
    <property type="molecule type" value="Genomic_DNA"/>
</dbReference>
<evidence type="ECO:0000313" key="7">
    <source>
        <dbReference type="EMBL" id="KAL2913853.1"/>
    </source>
</evidence>
<evidence type="ECO:0000256" key="2">
    <source>
        <dbReference type="ARBA" id="ARBA00022603"/>
    </source>
</evidence>
<dbReference type="PANTHER" id="PTHR22809">
    <property type="entry name" value="METHYLTRANSFERASE-RELATED"/>
    <property type="match status" value="1"/>
</dbReference>
<dbReference type="Gene3D" id="3.40.50.150">
    <property type="entry name" value="Vaccinia Virus protein VP39"/>
    <property type="match status" value="1"/>
</dbReference>
<evidence type="ECO:0000256" key="3">
    <source>
        <dbReference type="ARBA" id="ARBA00022679"/>
    </source>
</evidence>
<gene>
    <name evidence="7" type="ORF">HK105_206587</name>
</gene>
<organism evidence="7 8">
    <name type="scientific">Polyrhizophydium stewartii</name>
    <dbReference type="NCBI Taxonomy" id="2732419"/>
    <lineage>
        <taxon>Eukaryota</taxon>
        <taxon>Fungi</taxon>
        <taxon>Fungi incertae sedis</taxon>
        <taxon>Chytridiomycota</taxon>
        <taxon>Chytridiomycota incertae sedis</taxon>
        <taxon>Chytridiomycetes</taxon>
        <taxon>Rhizophydiales</taxon>
        <taxon>Rhizophydiales incertae sedis</taxon>
        <taxon>Polyrhizophydium</taxon>
    </lineage>
</organism>